<feature type="compositionally biased region" description="Basic and acidic residues" evidence="5">
    <location>
        <begin position="544"/>
        <end position="554"/>
    </location>
</feature>
<evidence type="ECO:0000256" key="4">
    <source>
        <dbReference type="ARBA" id="ARBA00022837"/>
    </source>
</evidence>
<organism evidence="7 8">
    <name type="scientific">Thalassiosira oceanica</name>
    <name type="common">Marine diatom</name>
    <dbReference type="NCBI Taxonomy" id="159749"/>
    <lineage>
        <taxon>Eukaryota</taxon>
        <taxon>Sar</taxon>
        <taxon>Stramenopiles</taxon>
        <taxon>Ochrophyta</taxon>
        <taxon>Bacillariophyta</taxon>
        <taxon>Coscinodiscophyceae</taxon>
        <taxon>Thalassiosirophycidae</taxon>
        <taxon>Thalassiosirales</taxon>
        <taxon>Thalassiosiraceae</taxon>
        <taxon>Thalassiosira</taxon>
    </lineage>
</organism>
<feature type="compositionally biased region" description="Basic and acidic residues" evidence="5">
    <location>
        <begin position="505"/>
        <end position="524"/>
    </location>
</feature>
<feature type="region of interest" description="Disordered" evidence="5">
    <location>
        <begin position="263"/>
        <end position="299"/>
    </location>
</feature>
<accession>K0SGI3</accession>
<sequence>MARRRAFDPAASALALLLLLLAAAVRPSSAATGRRHRGGPPRPVLRGEKRRRAEAADPGPPGRAGLIKEVKEAKAHKDKCKVKVKKAEGGFRERPNRRGDPFAAPSSGGDSKAAKKTPKSPASSDGDDTGLALGHGPGRGHAYEYVCDELGNLLPGKSYGDGGDGAEDQGDVLDADGDILDTDGHVVGLDLSEETGEGTADTDSDGLTDADEDTIYGTDKTNEDTDGDGLGDGREVALGTDPLVPDTDGDGLSDYEEVLVHGTDPLNPDTDGDGIPDGAEVENGLDPNSSHLGASGESPGCPAWESGGVYETSLPADVALVYEIAVDRPEDAEGVVSRLDRVLADYVGDALIDCGGSGAGISRRRAAGTSAVDGVDPSPADAVAEGGACSPVSSGDVLDGTRCVVVEGYMTLYLREGAASSSALESSTEALKALALAMNPAGGGESPFVEGADGSEYAVPGLRGIRYVSGTPDEGEGGRRPRTSAGGSGRSRPGGRPRGRRRGGRVREAHEPPVHRGHHPDRGRGPVGDGARVPRRAAGEPEEGGGREGDDVRGVLRRRPRPEDLRRERDRRRLGVWIGTGVRRRRRHDDIRRPRPGRRGVAGGEGYECGFPPPTRYEPKAGIERPRYDNPSAVTDRRVYHEDDTVEL</sequence>
<evidence type="ECO:0000256" key="1">
    <source>
        <dbReference type="ARBA" id="ARBA00004613"/>
    </source>
</evidence>
<feature type="compositionally biased region" description="Basic and acidic residues" evidence="5">
    <location>
        <begin position="45"/>
        <end position="55"/>
    </location>
</feature>
<dbReference type="Pfam" id="PF18884">
    <property type="entry name" value="TSP3_bac"/>
    <property type="match status" value="4"/>
</dbReference>
<dbReference type="EMBL" id="AGNL01016168">
    <property type="protein sequence ID" value="EJK65218.1"/>
    <property type="molecule type" value="Genomic_DNA"/>
</dbReference>
<keyword evidence="2" id="KW-0964">Secreted</keyword>
<keyword evidence="4" id="KW-0106">Calcium</keyword>
<feature type="compositionally biased region" description="Basic and acidic residues" evidence="5">
    <location>
        <begin position="85"/>
        <end position="100"/>
    </location>
</feature>
<feature type="region of interest" description="Disordered" evidence="5">
    <location>
        <begin position="158"/>
        <end position="232"/>
    </location>
</feature>
<evidence type="ECO:0000313" key="7">
    <source>
        <dbReference type="EMBL" id="EJK65218.1"/>
    </source>
</evidence>
<name>K0SGI3_THAOC</name>
<feature type="compositionally biased region" description="Basic residues" evidence="5">
    <location>
        <begin position="493"/>
        <end position="504"/>
    </location>
</feature>
<feature type="compositionally biased region" description="Acidic residues" evidence="5">
    <location>
        <begin position="191"/>
        <end position="214"/>
    </location>
</feature>
<dbReference type="InterPro" id="IPR059100">
    <property type="entry name" value="TSP3_bac"/>
</dbReference>
<feature type="region of interest" description="Disordered" evidence="5">
    <location>
        <begin position="27"/>
        <end position="142"/>
    </location>
</feature>
<dbReference type="Proteomes" id="UP000266841">
    <property type="component" value="Unassembled WGS sequence"/>
</dbReference>
<feature type="compositionally biased region" description="Basic and acidic residues" evidence="5">
    <location>
        <begin position="66"/>
        <end position="75"/>
    </location>
</feature>
<protein>
    <submittedName>
        <fullName evidence="7">Uncharacterized protein</fullName>
    </submittedName>
</protein>
<feature type="region of interest" description="Disordered" evidence="5">
    <location>
        <begin position="465"/>
        <end position="556"/>
    </location>
</feature>
<dbReference type="Gene3D" id="4.10.1080.10">
    <property type="entry name" value="TSP type-3 repeat"/>
    <property type="match status" value="1"/>
</dbReference>
<evidence type="ECO:0000313" key="8">
    <source>
        <dbReference type="Proteomes" id="UP000266841"/>
    </source>
</evidence>
<feature type="signal peptide" evidence="6">
    <location>
        <begin position="1"/>
        <end position="30"/>
    </location>
</feature>
<evidence type="ECO:0000256" key="5">
    <source>
        <dbReference type="SAM" id="MobiDB-lite"/>
    </source>
</evidence>
<evidence type="ECO:0000256" key="2">
    <source>
        <dbReference type="ARBA" id="ARBA00022525"/>
    </source>
</evidence>
<dbReference type="InterPro" id="IPR053180">
    <property type="entry name" value="Ca-binding_acidic-repeat"/>
</dbReference>
<proteinExistence type="predicted"/>
<dbReference type="GO" id="GO:0005509">
    <property type="term" value="F:calcium ion binding"/>
    <property type="evidence" value="ECO:0007669"/>
    <property type="project" value="InterPro"/>
</dbReference>
<dbReference type="AlphaFoldDB" id="K0SGI3"/>
<feature type="compositionally biased region" description="Acidic residues" evidence="5">
    <location>
        <begin position="164"/>
        <end position="181"/>
    </location>
</feature>
<feature type="region of interest" description="Disordered" evidence="5">
    <location>
        <begin position="591"/>
        <end position="632"/>
    </location>
</feature>
<reference evidence="7 8" key="1">
    <citation type="journal article" date="2012" name="Genome Biol.">
        <title>Genome and low-iron response of an oceanic diatom adapted to chronic iron limitation.</title>
        <authorList>
            <person name="Lommer M."/>
            <person name="Specht M."/>
            <person name="Roy A.S."/>
            <person name="Kraemer L."/>
            <person name="Andreson R."/>
            <person name="Gutowska M.A."/>
            <person name="Wolf J."/>
            <person name="Bergner S.V."/>
            <person name="Schilhabel M.B."/>
            <person name="Klostermeier U.C."/>
            <person name="Beiko R.G."/>
            <person name="Rosenstiel P."/>
            <person name="Hippler M."/>
            <person name="Laroche J."/>
        </authorList>
    </citation>
    <scope>NUCLEOTIDE SEQUENCE [LARGE SCALE GENOMIC DNA]</scope>
    <source>
        <strain evidence="7 8">CCMP1005</strain>
    </source>
</reference>
<dbReference type="InterPro" id="IPR028974">
    <property type="entry name" value="TSP_type-3_rpt"/>
</dbReference>
<dbReference type="PANTHER" id="PTHR37467:SF1">
    <property type="entry name" value="EXPORTED CALCIUM-BINDING GLYCOPROTEIN"/>
    <property type="match status" value="1"/>
</dbReference>
<dbReference type="eggNOG" id="ENOG502T60X">
    <property type="taxonomic scope" value="Eukaryota"/>
</dbReference>
<gene>
    <name evidence="7" type="ORF">THAOC_13950</name>
</gene>
<comment type="caution">
    <text evidence="7">The sequence shown here is derived from an EMBL/GenBank/DDBJ whole genome shotgun (WGS) entry which is preliminary data.</text>
</comment>
<dbReference type="OrthoDB" id="6051552at2759"/>
<keyword evidence="3 6" id="KW-0732">Signal</keyword>
<comment type="subcellular location">
    <subcellularLocation>
        <location evidence="1">Secreted</location>
    </subcellularLocation>
</comment>
<keyword evidence="8" id="KW-1185">Reference proteome</keyword>
<evidence type="ECO:0000256" key="3">
    <source>
        <dbReference type="ARBA" id="ARBA00022729"/>
    </source>
</evidence>
<evidence type="ECO:0000256" key="6">
    <source>
        <dbReference type="SAM" id="SignalP"/>
    </source>
</evidence>
<dbReference type="PANTHER" id="PTHR37467">
    <property type="entry name" value="EXPORTED CALCIUM-BINDING GLYCOPROTEIN-RELATED"/>
    <property type="match status" value="1"/>
</dbReference>
<feature type="compositionally biased region" description="Basic and acidic residues" evidence="5">
    <location>
        <begin position="617"/>
        <end position="628"/>
    </location>
</feature>
<feature type="chain" id="PRO_5003841088" evidence="6">
    <location>
        <begin position="31"/>
        <end position="648"/>
    </location>
</feature>